<dbReference type="Pfam" id="PF03861">
    <property type="entry name" value="ANTAR"/>
    <property type="match status" value="1"/>
</dbReference>
<keyword evidence="3" id="KW-1185">Reference proteome</keyword>
<dbReference type="RefSeq" id="WP_005261828.1">
    <property type="nucleotide sequence ID" value="NZ_CP070614.1"/>
</dbReference>
<name>A0A974VXK3_9NOCA</name>
<dbReference type="SMART" id="SM01012">
    <property type="entry name" value="ANTAR"/>
    <property type="match status" value="1"/>
</dbReference>
<gene>
    <name evidence="2" type="ORF">JWS13_00565</name>
</gene>
<dbReference type="InterPro" id="IPR005561">
    <property type="entry name" value="ANTAR"/>
</dbReference>
<protein>
    <submittedName>
        <fullName evidence="2">ANTAR domain-containing protein</fullName>
    </submittedName>
</protein>
<keyword evidence="2" id="KW-0614">Plasmid</keyword>
<accession>A0A974VXK3</accession>
<feature type="domain" description="ANTAR" evidence="1">
    <location>
        <begin position="9"/>
        <end position="61"/>
    </location>
</feature>
<organism evidence="2 3">
    <name type="scientific">Rhodococcus pseudokoreensis</name>
    <dbReference type="NCBI Taxonomy" id="2811421"/>
    <lineage>
        <taxon>Bacteria</taxon>
        <taxon>Bacillati</taxon>
        <taxon>Actinomycetota</taxon>
        <taxon>Actinomycetes</taxon>
        <taxon>Mycobacteriales</taxon>
        <taxon>Nocardiaceae</taxon>
        <taxon>Rhodococcus</taxon>
    </lineage>
</organism>
<reference evidence="2 3" key="2">
    <citation type="journal article" date="2022" name="Arch. Microbiol.">
        <title>Rhodococcus pseudokoreensis sp. nov. isolated from the rhizosphere of young M26 apple rootstocks.</title>
        <authorList>
            <person name="Kampfer P."/>
            <person name="Glaeser S.P."/>
            <person name="Blom J."/>
            <person name="Wolf J."/>
            <person name="Benning S."/>
            <person name="Schloter M."/>
            <person name="Neumann-Schaal M."/>
        </authorList>
    </citation>
    <scope>NUCLEOTIDE SEQUENCE [LARGE SCALE GENOMIC DNA]</scope>
    <source>
        <strain evidence="2 3">R79</strain>
    </source>
</reference>
<proteinExistence type="predicted"/>
<dbReference type="EMBL" id="CP070614">
    <property type="protein sequence ID" value="QSE87229.1"/>
    <property type="molecule type" value="Genomic_DNA"/>
</dbReference>
<geneLocation type="plasmid" evidence="2 3">
    <name>unnamed5</name>
</geneLocation>
<evidence type="ECO:0000313" key="3">
    <source>
        <dbReference type="Proteomes" id="UP000662986"/>
    </source>
</evidence>
<sequence>MTMPDPFFSNAVPTTARGDLDLAKRIIMDWKGCSRWQAFDEIIDVAQRTHLSPLQLARELARVVGTAESTPKPGGSLAAITAQWGRYIGVSNTAITHRR</sequence>
<reference evidence="2 3" key="1">
    <citation type="journal article" date="2021" name="Microbiol. Resour. Announc.">
        <title>Complete Genome Sequences of Two Rhodococcus sp. Strains with Large and Linear Chromosomes, Isolated from Apple Rhizosphere.</title>
        <authorList>
            <person name="Benning S."/>
            <person name="Brugnone N."/>
            <person name="Siani R."/>
            <person name="Kublik S."/>
            <person name="Schloter M."/>
            <person name="Rad V."/>
        </authorList>
    </citation>
    <scope>NUCLEOTIDE SEQUENCE [LARGE SCALE GENOMIC DNA]</scope>
    <source>
        <strain evidence="2 3">R79</strain>
    </source>
</reference>
<evidence type="ECO:0000313" key="2">
    <source>
        <dbReference type="EMBL" id="QSE87229.1"/>
    </source>
</evidence>
<dbReference type="Proteomes" id="UP000662986">
    <property type="component" value="Plasmid unnamed5"/>
</dbReference>
<evidence type="ECO:0000259" key="1">
    <source>
        <dbReference type="SMART" id="SM01012"/>
    </source>
</evidence>